<evidence type="ECO:0000313" key="1">
    <source>
        <dbReference type="EMBL" id="WEK48096.1"/>
    </source>
</evidence>
<dbReference type="Proteomes" id="UP001218362">
    <property type="component" value="Chromosome"/>
</dbReference>
<dbReference type="KEGG" id="acob:P0Y56_07315"/>
<dbReference type="EMBL" id="CP119316">
    <property type="protein sequence ID" value="WEK48096.1"/>
    <property type="molecule type" value="Genomic_DNA"/>
</dbReference>
<reference evidence="1" key="1">
    <citation type="submission" date="2023-03" db="EMBL/GenBank/DDBJ databases">
        <title>Andean soil-derived lignocellulolytic bacterial consortium as a source of novel taxa and putative plastic-active enzymes.</title>
        <authorList>
            <person name="Diaz-Garcia L."/>
            <person name="Chuvochina M."/>
            <person name="Feuerriegel G."/>
            <person name="Bunk B."/>
            <person name="Sproer C."/>
            <person name="Streit W.R."/>
            <person name="Rodriguez L.M."/>
            <person name="Overmann J."/>
            <person name="Jimenez D.J."/>
        </authorList>
    </citation>
    <scope>NUCLEOTIDE SEQUENCE</scope>
    <source>
        <strain evidence="1">MAG 26</strain>
    </source>
</reference>
<dbReference type="InterPro" id="IPR027417">
    <property type="entry name" value="P-loop_NTPase"/>
</dbReference>
<evidence type="ECO:0008006" key="3">
    <source>
        <dbReference type="Google" id="ProtNLM"/>
    </source>
</evidence>
<dbReference type="Gene3D" id="3.40.50.300">
    <property type="entry name" value="P-loop containing nucleotide triphosphate hydrolases"/>
    <property type="match status" value="1"/>
</dbReference>
<gene>
    <name evidence="1" type="ORF">P0Y56_07315</name>
</gene>
<dbReference type="SUPFAM" id="SSF52540">
    <property type="entry name" value="P-loop containing nucleoside triphosphate hydrolases"/>
    <property type="match status" value="1"/>
</dbReference>
<accession>A0AAJ5XB85</accession>
<protein>
    <recommendedName>
        <fullName evidence="3">Sulfotransferase domain-containing protein</fullName>
    </recommendedName>
</protein>
<evidence type="ECO:0000313" key="2">
    <source>
        <dbReference type="Proteomes" id="UP001218362"/>
    </source>
</evidence>
<organism evidence="1 2">
    <name type="scientific">Candidatus Andeanibacterium colombiense</name>
    <dbReference type="NCBI Taxonomy" id="3121345"/>
    <lineage>
        <taxon>Bacteria</taxon>
        <taxon>Pseudomonadati</taxon>
        <taxon>Pseudomonadota</taxon>
        <taxon>Alphaproteobacteria</taxon>
        <taxon>Sphingomonadales</taxon>
        <taxon>Sphingomonadaceae</taxon>
        <taxon>Candidatus Andeanibacterium</taxon>
    </lineage>
</organism>
<proteinExistence type="predicted"/>
<sequence length="261" mass="29826">MQRINLKPDDLDEQNRRFAQRPLEQAVFLNSVPKSGSHLLRNILRMFVPVAQQYQDEFIQHAILQQHIAAFKSRAPLLSWGHLFFSDASAILTADCRKVLLVRDPYSWVLAKARFLLSDQFTGDLDHLKTDPVTPEQLINLVIFGIHRKNPGLHDSYMFNAVAWLGTGIHLVRYEELMAALGALDRPEGEGYFDGLLNACGLARPDDWKERIRIGSDRRRSGTARENLSLRSSHLPEELNDFQRRLVDAAYPGLRPLLGYE</sequence>
<dbReference type="AlphaFoldDB" id="A0AAJ5XB85"/>
<name>A0AAJ5XB85_9SPHN</name>